<name>G5IBV8_9FIRM</name>
<dbReference type="GO" id="GO:0003677">
    <property type="term" value="F:DNA binding"/>
    <property type="evidence" value="ECO:0007669"/>
    <property type="project" value="UniProtKB-KW"/>
</dbReference>
<evidence type="ECO:0000259" key="2">
    <source>
        <dbReference type="PROSITE" id="PS50937"/>
    </source>
</evidence>
<dbReference type="Pfam" id="PF06445">
    <property type="entry name" value="GyrI-like"/>
    <property type="match status" value="1"/>
</dbReference>
<dbReference type="Pfam" id="PF13411">
    <property type="entry name" value="MerR_1"/>
    <property type="match status" value="1"/>
</dbReference>
<gene>
    <name evidence="3" type="ORF">HMPREF9473_00941</name>
</gene>
<organism evidence="3 4">
    <name type="scientific">Hungatella hathewayi WAL-18680</name>
    <dbReference type="NCBI Taxonomy" id="742737"/>
    <lineage>
        <taxon>Bacteria</taxon>
        <taxon>Bacillati</taxon>
        <taxon>Bacillota</taxon>
        <taxon>Clostridia</taxon>
        <taxon>Lachnospirales</taxon>
        <taxon>Lachnospiraceae</taxon>
        <taxon>Hungatella</taxon>
    </lineage>
</organism>
<dbReference type="InterPro" id="IPR029442">
    <property type="entry name" value="GyrI-like"/>
</dbReference>
<dbReference type="RefSeq" id="WP_006778927.1">
    <property type="nucleotide sequence ID" value="NZ_CP040506.1"/>
</dbReference>
<dbReference type="InterPro" id="IPR047057">
    <property type="entry name" value="MerR_fam"/>
</dbReference>
<dbReference type="InterPro" id="IPR000551">
    <property type="entry name" value="MerR-type_HTH_dom"/>
</dbReference>
<keyword evidence="1" id="KW-0238">DNA-binding</keyword>
<dbReference type="EMBL" id="ADLN01000009">
    <property type="protein sequence ID" value="EHI60876.1"/>
    <property type="molecule type" value="Genomic_DNA"/>
</dbReference>
<dbReference type="InterPro" id="IPR011256">
    <property type="entry name" value="Reg_factor_effector_dom_sf"/>
</dbReference>
<dbReference type="SUPFAM" id="SSF46955">
    <property type="entry name" value="Putative DNA-binding domain"/>
    <property type="match status" value="1"/>
</dbReference>
<dbReference type="PANTHER" id="PTHR30204">
    <property type="entry name" value="REDOX-CYCLING DRUG-SENSING TRANSCRIPTIONAL ACTIVATOR SOXR"/>
    <property type="match status" value="1"/>
</dbReference>
<accession>G5IBV8</accession>
<dbReference type="SMART" id="SM00422">
    <property type="entry name" value="HTH_MERR"/>
    <property type="match status" value="1"/>
</dbReference>
<reference evidence="3 4" key="1">
    <citation type="submission" date="2011-08" db="EMBL/GenBank/DDBJ databases">
        <title>The Genome Sequence of Clostridium hathewayi WAL-18680.</title>
        <authorList>
            <consortium name="The Broad Institute Genome Sequencing Platform"/>
            <person name="Earl A."/>
            <person name="Ward D."/>
            <person name="Feldgarden M."/>
            <person name="Gevers D."/>
            <person name="Finegold S.M."/>
            <person name="Summanen P.H."/>
            <person name="Molitoris D.R."/>
            <person name="Song M."/>
            <person name="Daigneault M."/>
            <person name="Allen-Vercoe E."/>
            <person name="Young S.K."/>
            <person name="Zeng Q."/>
            <person name="Gargeya S."/>
            <person name="Fitzgerald M."/>
            <person name="Haas B."/>
            <person name="Abouelleil A."/>
            <person name="Alvarado L."/>
            <person name="Arachchi H.M."/>
            <person name="Berlin A."/>
            <person name="Brown A."/>
            <person name="Chapman S.B."/>
            <person name="Chen Z."/>
            <person name="Dunbar C."/>
            <person name="Freedman E."/>
            <person name="Gearin G."/>
            <person name="Gellesch M."/>
            <person name="Goldberg J."/>
            <person name="Griggs A."/>
            <person name="Gujja S."/>
            <person name="Heiman D."/>
            <person name="Howarth C."/>
            <person name="Larson L."/>
            <person name="Lui A."/>
            <person name="MacDonald P.J.P."/>
            <person name="Montmayeur A."/>
            <person name="Murphy C."/>
            <person name="Neiman D."/>
            <person name="Pearson M."/>
            <person name="Priest M."/>
            <person name="Roberts A."/>
            <person name="Saif S."/>
            <person name="Shea T."/>
            <person name="Shenoy N."/>
            <person name="Sisk P."/>
            <person name="Stolte C."/>
            <person name="Sykes S."/>
            <person name="Wortman J."/>
            <person name="Nusbaum C."/>
            <person name="Birren B."/>
        </authorList>
    </citation>
    <scope>NUCLEOTIDE SEQUENCE [LARGE SCALE GENOMIC DNA]</scope>
    <source>
        <strain evidence="3 4">WAL-18680</strain>
    </source>
</reference>
<dbReference type="InterPro" id="IPR010499">
    <property type="entry name" value="AraC_E-bd"/>
</dbReference>
<evidence type="ECO:0000256" key="1">
    <source>
        <dbReference type="ARBA" id="ARBA00023125"/>
    </source>
</evidence>
<feature type="domain" description="HTH merR-type" evidence="2">
    <location>
        <begin position="1"/>
        <end position="71"/>
    </location>
</feature>
<dbReference type="OrthoDB" id="9773308at2"/>
<sequence>MLKIGDFSKLTRISIRMLRHYNEIGLLIPEETDGDTGYRYYSASQLPMAELIQVLKNMGFSLIMIKEVLTKYENPDELERFLLLQKEELADQEQNLQQKMRLLDSTIKWLRKDGSIMNYHVTLKTLPERYVASVRQIIPAYENEGMLWGFLAQETAAMNLQMTSPCYSMAVFHDKEFKENDVDVEIQMSVTGQYKDTEHVTFKTAPAVEMASVTCKGSYDQIAPINEAVVNWITQNGYEFNGPCFWIYHVSPHETQNPEEYVTEICYPVKKK</sequence>
<evidence type="ECO:0000313" key="3">
    <source>
        <dbReference type="EMBL" id="EHI60876.1"/>
    </source>
</evidence>
<proteinExistence type="predicted"/>
<dbReference type="Proteomes" id="UP000005384">
    <property type="component" value="Unassembled WGS sequence"/>
</dbReference>
<dbReference type="HOGENOM" id="CLU_065103_2_2_9"/>
<dbReference type="GO" id="GO:0003700">
    <property type="term" value="F:DNA-binding transcription factor activity"/>
    <property type="evidence" value="ECO:0007669"/>
    <property type="project" value="InterPro"/>
</dbReference>
<dbReference type="SMART" id="SM00871">
    <property type="entry name" value="AraC_E_bind"/>
    <property type="match status" value="1"/>
</dbReference>
<dbReference type="PATRIC" id="fig|742737.3.peg.939"/>
<keyword evidence="4" id="KW-1185">Reference proteome</keyword>
<protein>
    <recommendedName>
        <fullName evidence="2">HTH merR-type domain-containing protein</fullName>
    </recommendedName>
</protein>
<dbReference type="SUPFAM" id="SSF55136">
    <property type="entry name" value="Probable bacterial effector-binding domain"/>
    <property type="match status" value="1"/>
</dbReference>
<dbReference type="AlphaFoldDB" id="G5IBV8"/>
<dbReference type="PANTHER" id="PTHR30204:SF97">
    <property type="entry name" value="MERR FAMILY REGULATORY PROTEIN"/>
    <property type="match status" value="1"/>
</dbReference>
<evidence type="ECO:0000313" key="4">
    <source>
        <dbReference type="Proteomes" id="UP000005384"/>
    </source>
</evidence>
<dbReference type="InterPro" id="IPR009061">
    <property type="entry name" value="DNA-bd_dom_put_sf"/>
</dbReference>
<comment type="caution">
    <text evidence="3">The sequence shown here is derived from an EMBL/GenBank/DDBJ whole genome shotgun (WGS) entry which is preliminary data.</text>
</comment>
<dbReference type="Gene3D" id="3.20.80.10">
    <property type="entry name" value="Regulatory factor, effector binding domain"/>
    <property type="match status" value="1"/>
</dbReference>
<dbReference type="CDD" id="cd01107">
    <property type="entry name" value="HTH_BmrR"/>
    <property type="match status" value="1"/>
</dbReference>
<dbReference type="PROSITE" id="PS50937">
    <property type="entry name" value="HTH_MERR_2"/>
    <property type="match status" value="1"/>
</dbReference>
<dbReference type="Gene3D" id="1.10.1660.10">
    <property type="match status" value="1"/>
</dbReference>